<feature type="chain" id="PRO_5011749103" description="Surface-adhesin protein E-like domain-containing protein" evidence="1">
    <location>
        <begin position="20"/>
        <end position="137"/>
    </location>
</feature>
<dbReference type="AlphaFoldDB" id="A0A1H8DA66"/>
<evidence type="ECO:0000256" key="1">
    <source>
        <dbReference type="SAM" id="SignalP"/>
    </source>
</evidence>
<accession>A0A1H8DA66</accession>
<dbReference type="EMBL" id="FOCP01000006">
    <property type="protein sequence ID" value="SEN04183.1"/>
    <property type="molecule type" value="Genomic_DNA"/>
</dbReference>
<dbReference type="OrthoDB" id="8536864at2"/>
<organism evidence="3 4">
    <name type="scientific">Nitrosomonas marina</name>
    <dbReference type="NCBI Taxonomy" id="917"/>
    <lineage>
        <taxon>Bacteria</taxon>
        <taxon>Pseudomonadati</taxon>
        <taxon>Pseudomonadota</taxon>
        <taxon>Betaproteobacteria</taxon>
        <taxon>Nitrosomonadales</taxon>
        <taxon>Nitrosomonadaceae</taxon>
        <taxon>Nitrosomonas</taxon>
    </lineage>
</organism>
<sequence length="137" mass="15965">MKKLLLTIMLFCLSTGIMAEWTQVHKRDDKGGFTVYADMQTIRKVDNVAKMWALLDYKLEQEDTGANFLSKKVRKKYNCQNRHTKELAYKLYSWNMGGGEQIRSYSQPQEWIKITPGSVEEAEWIVACGHPELDDQR</sequence>
<evidence type="ECO:0000259" key="2">
    <source>
        <dbReference type="Pfam" id="PF16747"/>
    </source>
</evidence>
<evidence type="ECO:0000313" key="4">
    <source>
        <dbReference type="Proteomes" id="UP000199459"/>
    </source>
</evidence>
<proteinExistence type="predicted"/>
<keyword evidence="1" id="KW-0732">Signal</keyword>
<dbReference type="InterPro" id="IPR031939">
    <property type="entry name" value="Adhesin_E-like"/>
</dbReference>
<name>A0A1H8DA66_9PROT</name>
<protein>
    <recommendedName>
        <fullName evidence="2">Surface-adhesin protein E-like domain-containing protein</fullName>
    </recommendedName>
</protein>
<dbReference type="Pfam" id="PF16747">
    <property type="entry name" value="Adhesin_E"/>
    <property type="match status" value="1"/>
</dbReference>
<feature type="domain" description="Surface-adhesin protein E-like" evidence="2">
    <location>
        <begin position="21"/>
        <end position="129"/>
    </location>
</feature>
<evidence type="ECO:0000313" key="3">
    <source>
        <dbReference type="EMBL" id="SEN04183.1"/>
    </source>
</evidence>
<dbReference type="Proteomes" id="UP000199459">
    <property type="component" value="Unassembled WGS sequence"/>
</dbReference>
<gene>
    <name evidence="3" type="ORF">SAMN05216325_106132</name>
</gene>
<reference evidence="3 4" key="1">
    <citation type="submission" date="2016-10" db="EMBL/GenBank/DDBJ databases">
        <authorList>
            <person name="de Groot N.N."/>
        </authorList>
    </citation>
    <scope>NUCLEOTIDE SEQUENCE [LARGE SCALE GENOMIC DNA]</scope>
    <source>
        <strain evidence="3 4">Nm22</strain>
    </source>
</reference>
<feature type="signal peptide" evidence="1">
    <location>
        <begin position="1"/>
        <end position="19"/>
    </location>
</feature>
<dbReference type="RefSeq" id="WP_090629594.1">
    <property type="nucleotide sequence ID" value="NZ_FOCP01000006.1"/>
</dbReference>